<evidence type="ECO:0000256" key="1">
    <source>
        <dbReference type="SAM" id="Phobius"/>
    </source>
</evidence>
<dbReference type="EMBL" id="AMFJ01028781">
    <property type="protein sequence ID" value="EKD44675.1"/>
    <property type="molecule type" value="Genomic_DNA"/>
</dbReference>
<gene>
    <name evidence="3" type="ORF">ACD_71C00050G0004</name>
</gene>
<name>K1YP39_9BACT</name>
<keyword evidence="1" id="KW-0812">Transmembrane</keyword>
<evidence type="ECO:0000313" key="3">
    <source>
        <dbReference type="EMBL" id="EKD44675.1"/>
    </source>
</evidence>
<keyword evidence="1" id="KW-1133">Transmembrane helix</keyword>
<feature type="transmembrane region" description="Helical" evidence="1">
    <location>
        <begin position="12"/>
        <end position="30"/>
    </location>
</feature>
<accession>K1YP39</accession>
<proteinExistence type="predicted"/>
<evidence type="ECO:0000259" key="2">
    <source>
        <dbReference type="Pfam" id="PF05226"/>
    </source>
</evidence>
<reference evidence="3" key="1">
    <citation type="journal article" date="2012" name="Science">
        <title>Fermentation, hydrogen, and sulfur metabolism in multiple uncultivated bacterial phyla.</title>
        <authorList>
            <person name="Wrighton K.C."/>
            <person name="Thomas B.C."/>
            <person name="Sharon I."/>
            <person name="Miller C.S."/>
            <person name="Castelle C.J."/>
            <person name="VerBerkmoes N.C."/>
            <person name="Wilkins M.J."/>
            <person name="Hettich R.L."/>
            <person name="Lipton M.S."/>
            <person name="Williams K.H."/>
            <person name="Long P.E."/>
            <person name="Banfield J.F."/>
        </authorList>
    </citation>
    <scope>NUCLEOTIDE SEQUENCE [LARGE SCALE GENOMIC DNA]</scope>
</reference>
<protein>
    <recommendedName>
        <fullName evidence="2">CHASE2 domain-containing protein</fullName>
    </recommendedName>
</protein>
<dbReference type="InterPro" id="IPR007890">
    <property type="entry name" value="CHASE2"/>
</dbReference>
<sequence length="121" mass="13624">MNLKKIAHDKRIIACVLSVIIIVIVTLLSVNSFSEEFIQQGNLGIKNILFTRYGKNDTANKNITIVTIDNKTLSDNGWLGRFQNFKRSYYAQVINNLKKDGASIIGIDVLFSEKSEEDNSL</sequence>
<keyword evidence="1" id="KW-0472">Membrane</keyword>
<feature type="domain" description="CHASE2" evidence="2">
    <location>
        <begin position="25"/>
        <end position="118"/>
    </location>
</feature>
<dbReference type="AlphaFoldDB" id="K1YP39"/>
<comment type="caution">
    <text evidence="3">The sequence shown here is derived from an EMBL/GenBank/DDBJ whole genome shotgun (WGS) entry which is preliminary data.</text>
</comment>
<feature type="non-terminal residue" evidence="3">
    <location>
        <position position="121"/>
    </location>
</feature>
<organism evidence="3">
    <name type="scientific">uncultured bacterium</name>
    <name type="common">gcode 4</name>
    <dbReference type="NCBI Taxonomy" id="1234023"/>
    <lineage>
        <taxon>Bacteria</taxon>
        <taxon>environmental samples</taxon>
    </lineage>
</organism>
<dbReference type="Pfam" id="PF05226">
    <property type="entry name" value="CHASE2"/>
    <property type="match status" value="1"/>
</dbReference>